<evidence type="ECO:0000313" key="1">
    <source>
        <dbReference type="EMBL" id="KAH9640635.1"/>
    </source>
</evidence>
<proteinExistence type="predicted"/>
<sequence length="203" mass="22653">MNTRLQLYELHSIRLGWTDSTHSWELLVLSKLKWDVAGVTAHDFLPLLLSRLPLRGLVNTEMVHRHAQTFISLAAREYHIISFGFVNLFLKVATPRSVYTSGSHVCGMRGVTCDAAWPILPETARDEAAPSRLIRTRWLPLRVCPAAEQREAQLRPSTPHGYTARASRSAIRLTGDLDALVTKGLFVGRAGRLGRAQDSGLFD</sequence>
<dbReference type="Proteomes" id="UP000814243">
    <property type="component" value="Unassembled WGS sequence"/>
</dbReference>
<dbReference type="EMBL" id="JACEFF010000278">
    <property type="protein sequence ID" value="KAH9640635.1"/>
    <property type="molecule type" value="Genomic_DNA"/>
</dbReference>
<accession>A0A922MQA2</accession>
<name>A0A922MQA2_SPOEX</name>
<evidence type="ECO:0000313" key="2">
    <source>
        <dbReference type="Proteomes" id="UP000814243"/>
    </source>
</evidence>
<gene>
    <name evidence="1" type="ORF">HF086_000579</name>
</gene>
<comment type="caution">
    <text evidence="1">The sequence shown here is derived from an EMBL/GenBank/DDBJ whole genome shotgun (WGS) entry which is preliminary data.</text>
</comment>
<dbReference type="Gene3D" id="1.10.472.10">
    <property type="entry name" value="Cyclin-like"/>
    <property type="match status" value="2"/>
</dbReference>
<reference evidence="1" key="1">
    <citation type="journal article" date="2021" name="G3 (Bethesda)">
        <title>Genome and transcriptome analysis of the beet armyworm Spodoptera exigua reveals targets for pest control. .</title>
        <authorList>
            <person name="Simon S."/>
            <person name="Breeschoten T."/>
            <person name="Jansen H.J."/>
            <person name="Dirks R.P."/>
            <person name="Schranz M.E."/>
            <person name="Ros V.I.D."/>
        </authorList>
    </citation>
    <scope>NUCLEOTIDE SEQUENCE</scope>
    <source>
        <strain evidence="1">TB_SE_WUR_2020</strain>
    </source>
</reference>
<protein>
    <submittedName>
        <fullName evidence="1">Uncharacterized protein</fullName>
    </submittedName>
</protein>
<dbReference type="AlphaFoldDB" id="A0A922MQA2"/>
<organism evidence="1 2">
    <name type="scientific">Spodoptera exigua</name>
    <name type="common">Beet armyworm</name>
    <name type="synonym">Noctua fulgens</name>
    <dbReference type="NCBI Taxonomy" id="7107"/>
    <lineage>
        <taxon>Eukaryota</taxon>
        <taxon>Metazoa</taxon>
        <taxon>Ecdysozoa</taxon>
        <taxon>Arthropoda</taxon>
        <taxon>Hexapoda</taxon>
        <taxon>Insecta</taxon>
        <taxon>Pterygota</taxon>
        <taxon>Neoptera</taxon>
        <taxon>Endopterygota</taxon>
        <taxon>Lepidoptera</taxon>
        <taxon>Glossata</taxon>
        <taxon>Ditrysia</taxon>
        <taxon>Noctuoidea</taxon>
        <taxon>Noctuidae</taxon>
        <taxon>Amphipyrinae</taxon>
        <taxon>Spodoptera</taxon>
    </lineage>
</organism>